<dbReference type="EMBL" id="JARKIE010000258">
    <property type="protein sequence ID" value="KAJ7660561.1"/>
    <property type="molecule type" value="Genomic_DNA"/>
</dbReference>
<dbReference type="Pfam" id="PF18115">
    <property type="entry name" value="Tudor_3"/>
    <property type="match status" value="1"/>
</dbReference>
<sequence length="215" mass="25086">MPSEEFYVQRVLEAKVINTGSRNKPKKDRFEWKWEPEENFTGAKWALKTFWRRVDSKLGGRDYKDLRKFKVDERINLPRERGPVSKQKPGPGRSSAGLIKGTRVFALWPPTQHYYSAVVQRRIAHSEQYVVQWDEDNSSFALPLKHMRPCAELREEDTIILKSDVVQITRINPDGTFMVNERLDIGDIIISAWNVEDEWEDRKLAHEDIACAEDG</sequence>
<dbReference type="InterPro" id="IPR041297">
    <property type="entry name" value="Crb2_Tudor"/>
</dbReference>
<dbReference type="Proteomes" id="UP001221757">
    <property type="component" value="Unassembled WGS sequence"/>
</dbReference>
<dbReference type="AlphaFoldDB" id="A0AAD7CS50"/>
<evidence type="ECO:0000259" key="1">
    <source>
        <dbReference type="Pfam" id="PF18115"/>
    </source>
</evidence>
<name>A0AAD7CS50_MYCRO</name>
<accession>A0AAD7CS50</accession>
<evidence type="ECO:0000313" key="2">
    <source>
        <dbReference type="EMBL" id="KAJ7660561.1"/>
    </source>
</evidence>
<evidence type="ECO:0000313" key="3">
    <source>
        <dbReference type="Proteomes" id="UP001221757"/>
    </source>
</evidence>
<keyword evidence="3" id="KW-1185">Reference proteome</keyword>
<feature type="domain" description="DNA repair protein Crb2 Tudor" evidence="1">
    <location>
        <begin position="102"/>
        <end position="149"/>
    </location>
</feature>
<dbReference type="Gene3D" id="2.30.30.140">
    <property type="match status" value="1"/>
</dbReference>
<protein>
    <recommendedName>
        <fullName evidence="1">DNA repair protein Crb2 Tudor domain-containing protein</fullName>
    </recommendedName>
</protein>
<comment type="caution">
    <text evidence="2">The sequence shown here is derived from an EMBL/GenBank/DDBJ whole genome shotgun (WGS) entry which is preliminary data.</text>
</comment>
<gene>
    <name evidence="2" type="ORF">B0H17DRAFT_1144932</name>
</gene>
<organism evidence="2 3">
    <name type="scientific">Mycena rosella</name>
    <name type="common">Pink bonnet</name>
    <name type="synonym">Agaricus rosellus</name>
    <dbReference type="NCBI Taxonomy" id="1033263"/>
    <lineage>
        <taxon>Eukaryota</taxon>
        <taxon>Fungi</taxon>
        <taxon>Dikarya</taxon>
        <taxon>Basidiomycota</taxon>
        <taxon>Agaricomycotina</taxon>
        <taxon>Agaricomycetes</taxon>
        <taxon>Agaricomycetidae</taxon>
        <taxon>Agaricales</taxon>
        <taxon>Marasmiineae</taxon>
        <taxon>Mycenaceae</taxon>
        <taxon>Mycena</taxon>
    </lineage>
</organism>
<reference evidence="2" key="1">
    <citation type="submission" date="2023-03" db="EMBL/GenBank/DDBJ databases">
        <title>Massive genome expansion in bonnet fungi (Mycena s.s.) driven by repeated elements and novel gene families across ecological guilds.</title>
        <authorList>
            <consortium name="Lawrence Berkeley National Laboratory"/>
            <person name="Harder C.B."/>
            <person name="Miyauchi S."/>
            <person name="Viragh M."/>
            <person name="Kuo A."/>
            <person name="Thoen E."/>
            <person name="Andreopoulos B."/>
            <person name="Lu D."/>
            <person name="Skrede I."/>
            <person name="Drula E."/>
            <person name="Henrissat B."/>
            <person name="Morin E."/>
            <person name="Kohler A."/>
            <person name="Barry K."/>
            <person name="LaButti K."/>
            <person name="Morin E."/>
            <person name="Salamov A."/>
            <person name="Lipzen A."/>
            <person name="Mereny Z."/>
            <person name="Hegedus B."/>
            <person name="Baldrian P."/>
            <person name="Stursova M."/>
            <person name="Weitz H."/>
            <person name="Taylor A."/>
            <person name="Grigoriev I.V."/>
            <person name="Nagy L.G."/>
            <person name="Martin F."/>
            <person name="Kauserud H."/>
        </authorList>
    </citation>
    <scope>NUCLEOTIDE SEQUENCE</scope>
    <source>
        <strain evidence="2">CBHHK067</strain>
    </source>
</reference>
<proteinExistence type="predicted"/>